<dbReference type="PROSITE" id="PS00018">
    <property type="entry name" value="EF_HAND_1"/>
    <property type="match status" value="1"/>
</dbReference>
<proteinExistence type="predicted"/>
<dbReference type="AlphaFoldDB" id="A0A0F9T4H8"/>
<name>A0A0F9T4H8_9ZZZZ</name>
<dbReference type="GO" id="GO:0000272">
    <property type="term" value="P:polysaccharide catabolic process"/>
    <property type="evidence" value="ECO:0007669"/>
    <property type="project" value="InterPro"/>
</dbReference>
<gene>
    <name evidence="1" type="ORF">LCGC14_0698080</name>
</gene>
<evidence type="ECO:0008006" key="2">
    <source>
        <dbReference type="Google" id="ProtNLM"/>
    </source>
</evidence>
<organism evidence="1">
    <name type="scientific">marine sediment metagenome</name>
    <dbReference type="NCBI Taxonomy" id="412755"/>
    <lineage>
        <taxon>unclassified sequences</taxon>
        <taxon>metagenomes</taxon>
        <taxon>ecological metagenomes</taxon>
    </lineage>
</organism>
<dbReference type="InterPro" id="IPR036439">
    <property type="entry name" value="Dockerin_dom_sf"/>
</dbReference>
<reference evidence="1" key="1">
    <citation type="journal article" date="2015" name="Nature">
        <title>Complex archaea that bridge the gap between prokaryotes and eukaryotes.</title>
        <authorList>
            <person name="Spang A."/>
            <person name="Saw J.H."/>
            <person name="Jorgensen S.L."/>
            <person name="Zaremba-Niedzwiedzka K."/>
            <person name="Martijn J."/>
            <person name="Lind A.E."/>
            <person name="van Eijk R."/>
            <person name="Schleper C."/>
            <person name="Guy L."/>
            <person name="Ettema T.J."/>
        </authorList>
    </citation>
    <scope>NUCLEOTIDE SEQUENCE</scope>
</reference>
<evidence type="ECO:0000313" key="1">
    <source>
        <dbReference type="EMBL" id="KKN43936.1"/>
    </source>
</evidence>
<sequence length="605" mass="65187">MKTKTLLLVTVAAMTVFAAQAHAQQVWYDEQIMAEQGHHHLYYTLATQPEVIPGGYRYVIEVFGKRNSGGQNHALAGFERDNLLNLYDMVGDWRQPNDPLFHWEYSLKEFWTTSSIRVNPADWSAPPSQYDNSPAGWFATPHPWGYDGHPVPDRTALSYTGMWEYYYPIGIAETGDEYATGPLAYASGGNPVGEDFMNIPNWSWGWGNNGGLMMTMVLESSDAFGSGDLRWSLPDYGSGIDWAPIPYSTLVDPDGIPGNGDEYLEEHVTSSSGWAEHEDAIDLIDTQTDWNTTIVELIDPDGTPLNGDEYYVTRAASDTDVVDKATDRNTTGAVPGGPLYGVPDGVLDEDDWIDTSSDWTTAGAVPGDPLYGVPDGVVDADDYQTGPDGVYDDVLSIGVYGVADGVLDGSDLRAGSDGLADGGIDFDGDGLNDVFHENYGIYSVLDGGFVWPGDSITTPGDFDGDGDVDVDDVDILCDNLGDVAYDLDGDGDADEDDMIFLIETLVELTDGVRVGTERGDFNLDGLIDGTDLALMKTAFGQPGMGYADGNANCDAFVDGTDLAILKTNFGFIALPSPGSVPEPASAALMLIVGGFLVRRKRRALA</sequence>
<dbReference type="SUPFAM" id="SSF63446">
    <property type="entry name" value="Type I dockerin domain"/>
    <property type="match status" value="1"/>
</dbReference>
<accession>A0A0F9T4H8</accession>
<dbReference type="NCBIfam" id="TIGR02595">
    <property type="entry name" value="PEP_CTERM"/>
    <property type="match status" value="1"/>
</dbReference>
<comment type="caution">
    <text evidence="1">The sequence shown here is derived from an EMBL/GenBank/DDBJ whole genome shotgun (WGS) entry which is preliminary data.</text>
</comment>
<dbReference type="EMBL" id="LAZR01001480">
    <property type="protein sequence ID" value="KKN43936.1"/>
    <property type="molecule type" value="Genomic_DNA"/>
</dbReference>
<dbReference type="InterPro" id="IPR013424">
    <property type="entry name" value="Ice-binding_C"/>
</dbReference>
<dbReference type="Gene3D" id="1.10.1330.10">
    <property type="entry name" value="Dockerin domain"/>
    <property type="match status" value="1"/>
</dbReference>
<dbReference type="InterPro" id="IPR018247">
    <property type="entry name" value="EF_Hand_1_Ca_BS"/>
</dbReference>
<protein>
    <recommendedName>
        <fullName evidence="2">PEP-CTERM protein-sorting domain-containing protein</fullName>
    </recommendedName>
</protein>